<dbReference type="Proteomes" id="UP000695007">
    <property type="component" value="Unplaced"/>
</dbReference>
<accession>A0AAJ6YBL5</accession>
<evidence type="ECO:0000256" key="5">
    <source>
        <dbReference type="ARBA" id="ARBA00025343"/>
    </source>
</evidence>
<evidence type="ECO:0000256" key="7">
    <source>
        <dbReference type="RuleBase" id="RU000383"/>
    </source>
</evidence>
<keyword evidence="9" id="KW-1185">Reference proteome</keyword>
<sequence>MFPLSSQKKYWSFNDENDIAVLREETNAEFISKHGASMTEEKREKHFLSVGEERVLQRFYESQLKEFCKRFNPPMPKPTIATALHYFKRFYLRNSVMDYHPKEILVTCVYLACKVEEFNVSISQFVANIMGDREKASDIILNNELLLMQQLNYNLTIHNPFRPVEGLLIDIKTRYPAIENPEKLRPYIDEFLEKVFLTDSVLLYAPSQIALAATLHAASSVNANLDNYVTDILFSRDHLTAIVEAVRKIRSMAKCVEFPPRDLVKNLEKKLDKCRNQDNNPDSDIYKQRMQEMLDEEDLLDNEKYAKIVQNQADHDEKVLGVTNVLSPTDT</sequence>
<dbReference type="InterPro" id="IPR013763">
    <property type="entry name" value="Cyclin-like_dom"/>
</dbReference>
<dbReference type="Gene3D" id="1.10.472.10">
    <property type="entry name" value="Cyclin-like"/>
    <property type="match status" value="2"/>
</dbReference>
<dbReference type="FunFam" id="1.10.472.10:FF:000029">
    <property type="entry name" value="Cyclin h"/>
    <property type="match status" value="1"/>
</dbReference>
<feature type="domain" description="Cyclin-like" evidence="8">
    <location>
        <begin position="62"/>
        <end position="149"/>
    </location>
</feature>
<dbReference type="CDD" id="cd20524">
    <property type="entry name" value="CYCLIN_CCNH_rpt1"/>
    <property type="match status" value="1"/>
</dbReference>
<dbReference type="SMART" id="SM00385">
    <property type="entry name" value="CYCLIN"/>
    <property type="match status" value="1"/>
</dbReference>
<evidence type="ECO:0000313" key="9">
    <source>
        <dbReference type="Proteomes" id="UP000695007"/>
    </source>
</evidence>
<comment type="function">
    <text evidence="5">Regulates CDK7, the catalytic subunit of the CDK-activating kinase (CAK) enzymatic complex. CAK activates the cyclin-associated kinases CDK1, CDK2, CDK4 and CDK6 by threonine phosphorylation. CAK complexed to the core-TFIIH basal transcription factor activates RNA polymerase II by serine phosphorylation of the repetitive C-terminal domain (CTD) of its large subunit (POLR2A), allowing its escape from the promoter and elongation of the transcripts. Involved in cell cycle control and in RNA transcription by RNA polymerase II. Its expression and activity are constant throughout the cell cycle.</text>
</comment>
<evidence type="ECO:0000256" key="3">
    <source>
        <dbReference type="ARBA" id="ARBA00023127"/>
    </source>
</evidence>
<dbReference type="GO" id="GO:0006357">
    <property type="term" value="P:regulation of transcription by RNA polymerase II"/>
    <property type="evidence" value="ECO:0007669"/>
    <property type="project" value="InterPro"/>
</dbReference>
<comment type="subunit">
    <text evidence="6">Associates primarily with CDK7 and MAT1 to form the CAK complex. CAK can further associate with the core-TFIIH to form the TFIIH basal transcription factor.</text>
</comment>
<dbReference type="RefSeq" id="XP_011494461.1">
    <property type="nucleotide sequence ID" value="XM_011496159.1"/>
</dbReference>
<dbReference type="PANTHER" id="PTHR10026">
    <property type="entry name" value="CYCLIN"/>
    <property type="match status" value="1"/>
</dbReference>
<comment type="similarity">
    <text evidence="1">Belongs to the cyclin family. Cyclin C subfamily.</text>
</comment>
<gene>
    <name evidence="10" type="primary">LOC105359542</name>
</gene>
<dbReference type="InterPro" id="IPR006671">
    <property type="entry name" value="Cyclin_N"/>
</dbReference>
<dbReference type="SUPFAM" id="SSF47954">
    <property type="entry name" value="Cyclin-like"/>
    <property type="match status" value="2"/>
</dbReference>
<evidence type="ECO:0000256" key="1">
    <source>
        <dbReference type="ARBA" id="ARBA00008638"/>
    </source>
</evidence>
<dbReference type="CTD" id="40429"/>
<reference evidence="10" key="1">
    <citation type="submission" date="2025-08" db="UniProtKB">
        <authorList>
            <consortium name="RefSeq"/>
        </authorList>
    </citation>
    <scope>IDENTIFICATION</scope>
</reference>
<dbReference type="GO" id="GO:0070985">
    <property type="term" value="C:transcription factor TFIIK complex"/>
    <property type="evidence" value="ECO:0007669"/>
    <property type="project" value="InterPro"/>
</dbReference>
<dbReference type="GeneID" id="105359542"/>
<organism evidence="9 10">
    <name type="scientific">Ceratosolen solmsi marchali</name>
    <dbReference type="NCBI Taxonomy" id="326594"/>
    <lineage>
        <taxon>Eukaryota</taxon>
        <taxon>Metazoa</taxon>
        <taxon>Ecdysozoa</taxon>
        <taxon>Arthropoda</taxon>
        <taxon>Hexapoda</taxon>
        <taxon>Insecta</taxon>
        <taxon>Pterygota</taxon>
        <taxon>Neoptera</taxon>
        <taxon>Endopterygota</taxon>
        <taxon>Hymenoptera</taxon>
        <taxon>Apocrita</taxon>
        <taxon>Proctotrupomorpha</taxon>
        <taxon>Chalcidoidea</taxon>
        <taxon>Agaonidae</taxon>
        <taxon>Agaoninae</taxon>
        <taxon>Ceratosolen</taxon>
    </lineage>
</organism>
<evidence type="ECO:0000313" key="10">
    <source>
        <dbReference type="RefSeq" id="XP_011494461.1"/>
    </source>
</evidence>
<protein>
    <recommendedName>
        <fullName evidence="2">Cyclin-H</fullName>
    </recommendedName>
</protein>
<evidence type="ECO:0000256" key="6">
    <source>
        <dbReference type="ARBA" id="ARBA00026042"/>
    </source>
</evidence>
<keyword evidence="3 7" id="KW-0195">Cyclin</keyword>
<dbReference type="GO" id="GO:0006351">
    <property type="term" value="P:DNA-templated transcription"/>
    <property type="evidence" value="ECO:0007669"/>
    <property type="project" value="InterPro"/>
</dbReference>
<dbReference type="NCBIfam" id="TIGR00569">
    <property type="entry name" value="ccl1"/>
    <property type="match status" value="1"/>
</dbReference>
<name>A0AAJ6YBL5_9HYME</name>
<dbReference type="AlphaFoldDB" id="A0AAJ6YBL5"/>
<dbReference type="FunFam" id="1.10.472.10:FF:000088">
    <property type="entry name" value="Cyclin-H"/>
    <property type="match status" value="1"/>
</dbReference>
<evidence type="ECO:0000256" key="4">
    <source>
        <dbReference type="ARBA" id="ARBA00023306"/>
    </source>
</evidence>
<dbReference type="Pfam" id="PF16899">
    <property type="entry name" value="Cyclin_C_2"/>
    <property type="match status" value="1"/>
</dbReference>
<evidence type="ECO:0000256" key="2">
    <source>
        <dbReference type="ARBA" id="ARBA00019496"/>
    </source>
</evidence>
<dbReference type="GO" id="GO:0016538">
    <property type="term" value="F:cyclin-dependent protein serine/threonine kinase regulator activity"/>
    <property type="evidence" value="ECO:0007669"/>
    <property type="project" value="InterPro"/>
</dbReference>
<evidence type="ECO:0000259" key="8">
    <source>
        <dbReference type="SMART" id="SM00385"/>
    </source>
</evidence>
<proteinExistence type="inferred from homology"/>
<dbReference type="InterPro" id="IPR027081">
    <property type="entry name" value="CyclinH/Ccl1"/>
</dbReference>
<dbReference type="Pfam" id="PF00134">
    <property type="entry name" value="Cyclin_N"/>
    <property type="match status" value="1"/>
</dbReference>
<keyword evidence="4" id="KW-0131">Cell cycle</keyword>
<dbReference type="InterPro" id="IPR031658">
    <property type="entry name" value="Cyclin_C_2"/>
</dbReference>
<dbReference type="KEGG" id="csol:105359542"/>
<dbReference type="CDD" id="cd20525">
    <property type="entry name" value="CYCLIN_CCNH_rpt2"/>
    <property type="match status" value="1"/>
</dbReference>
<dbReference type="InterPro" id="IPR043198">
    <property type="entry name" value="Cyclin/Ssn8"/>
</dbReference>
<dbReference type="InterPro" id="IPR036915">
    <property type="entry name" value="Cyclin-like_sf"/>
</dbReference>